<dbReference type="InterPro" id="IPR029346">
    <property type="entry name" value="USP_C"/>
</dbReference>
<evidence type="ECO:0000313" key="9">
    <source>
        <dbReference type="EMBL" id="CCC50905.1"/>
    </source>
</evidence>
<dbReference type="Pfam" id="PF14533">
    <property type="entry name" value="USP7_C2"/>
    <property type="match status" value="1"/>
</dbReference>
<dbReference type="GO" id="GO:0016579">
    <property type="term" value="P:protein deubiquitination"/>
    <property type="evidence" value="ECO:0007669"/>
    <property type="project" value="InterPro"/>
</dbReference>
<dbReference type="Pfam" id="PF00443">
    <property type="entry name" value="UCH"/>
    <property type="match status" value="1"/>
</dbReference>
<dbReference type="PANTHER" id="PTHR24006:SF644">
    <property type="entry name" value="UBIQUITIN CARBOXYL-TERMINAL HYDROLASE 7"/>
    <property type="match status" value="1"/>
</dbReference>
<evidence type="ECO:0000256" key="7">
    <source>
        <dbReference type="ARBA" id="ARBA00022807"/>
    </source>
</evidence>
<evidence type="ECO:0000256" key="1">
    <source>
        <dbReference type="ARBA" id="ARBA00000707"/>
    </source>
</evidence>
<sequence>MQSFLQLHLHLPHYSITSMLNVLGVVRHVLWNDATFDRSLLPPEASLGRHQVTLTDLATMTGQERISVFKECDIHSSLHPIFLRALQYLTAVHGAGGIDDRYMIHHLSARQWSPFTQCFSLLGQCSTNSTPFKIEDDAHIAYRKTKTSSSNNGKKQMTKYNGLRNQGATCYLNSLLQALFHISEFRLTIYQMPTVEEAEEKSDVSVKTTKSIPYALQRLFCLLQTLYKAGDTTELTESFGWSSNDGFIQHDVHELTCELLDNLECKLGGSRNTDKMLTLEQIKVNAISRMFVGILENFINVDEAGYCGSNEQPFYDLQLVVKDTTNIYASLDKFFEVEVLDGNNKYCLEYDGKKTYHRAERGVRLKVTPPIMLLHLTRFDYDIEKGETKVLSRWDYYNTLDLSKYMPHASKAEVHYTLFSVFVHSGSDTGYGHYFCFLRCSGTWYRFNDEAVTQASLRDVFGANFGGSRTNYWGSEVSSTTNAYMLIYIRTSEMDQLLRPVGKKDVPAHVVKQLELEQKEHERCLKELADEHLYGRIHFVEPRDIHDQNEFLFVPRPSNVQFTSQRTLRALLSSEALPAFQLFVKDRFGIPAAEQLLWFTAPRGTRGRARLYRRVTEGMTVSSVLSEKNECCVLVISPSNAQHIDIGGDDELDYDLLHHKVYIPMQLKVVFVGCTVVSRRKSITLEDVVEQAKPYIQSIIPTIPDEAEKTRNHHLTKPCRRPGEDSTKISSPYESSLIVHTQPSWEIGKDRRNLKVFLEEDHNIFSPCREGVSSGDILVWQEEVLEEEADNIFYPDAISFQHFLRHRVPIEIKLNLAPLYPTLVSTQLADDMTYEQLQRYVARLIGEPAAYDHIRFTMYSPTTKQPYFMKVKKRDRPVLAKLLSPSVPRRVSLSSYLYYEYCRYTVSEIESGNSLQFKLFSSRVKPLSDHWILIPNDVQITPRELFSRCMREVQGTRAADIASLAGTLNATRTEAEKESRQMERQSELDYYSDLVPEDAWLKLRLVDVWRGRIYNVFDMDHPMISGRSTFEESAEYRIELLPQPLDGVPLESQSLIQVHHFTIIRNKENTVETHGHPFSIYVQHDELPPALLRRIASKLGLSDAAVVDWKLALVQENRVLRVSPTMEMGQQLFQFCNERHYRPNQSHPLKMAFLGLEHAPSSMNTSKREDKVVILK</sequence>
<dbReference type="InterPro" id="IPR050164">
    <property type="entry name" value="Peptidase_C19"/>
</dbReference>
<keyword evidence="7" id="KW-0788">Thiol protease</keyword>
<proteinExistence type="inferred from homology"/>
<dbReference type="EC" id="3.4.19.12" evidence="3"/>
<dbReference type="Gene3D" id="3.10.20.90">
    <property type="entry name" value="Phosphatidylinositol 3-kinase Catalytic Subunit, Chain A, domain 1"/>
    <property type="match status" value="1"/>
</dbReference>
<dbReference type="GO" id="GO:0031647">
    <property type="term" value="P:regulation of protein stability"/>
    <property type="evidence" value="ECO:0007669"/>
    <property type="project" value="TreeGrafter"/>
</dbReference>
<name>G0U3P8_TRYVY</name>
<dbReference type="VEuPathDB" id="TriTrypDB:TvY486_0907260"/>
<evidence type="ECO:0000256" key="3">
    <source>
        <dbReference type="ARBA" id="ARBA00012759"/>
    </source>
</evidence>
<dbReference type="GO" id="GO:0005829">
    <property type="term" value="C:cytosol"/>
    <property type="evidence" value="ECO:0007669"/>
    <property type="project" value="TreeGrafter"/>
</dbReference>
<comment type="similarity">
    <text evidence="2">Belongs to the peptidase C19 family.</text>
</comment>
<accession>G0U3P8</accession>
<dbReference type="PANTHER" id="PTHR24006">
    <property type="entry name" value="UBIQUITIN CARBOXYL-TERMINAL HYDROLASE"/>
    <property type="match status" value="1"/>
</dbReference>
<dbReference type="Pfam" id="PF12436">
    <property type="entry name" value="USP7_ICP0_bdg"/>
    <property type="match status" value="1"/>
</dbReference>
<organism evidence="9">
    <name type="scientific">Trypanosoma vivax (strain Y486)</name>
    <dbReference type="NCBI Taxonomy" id="1055687"/>
    <lineage>
        <taxon>Eukaryota</taxon>
        <taxon>Discoba</taxon>
        <taxon>Euglenozoa</taxon>
        <taxon>Kinetoplastea</taxon>
        <taxon>Metakinetoplastina</taxon>
        <taxon>Trypanosomatida</taxon>
        <taxon>Trypanosomatidae</taxon>
        <taxon>Trypanosoma</taxon>
        <taxon>Duttonella</taxon>
    </lineage>
</organism>
<evidence type="ECO:0000256" key="6">
    <source>
        <dbReference type="ARBA" id="ARBA00022801"/>
    </source>
</evidence>
<evidence type="ECO:0000256" key="4">
    <source>
        <dbReference type="ARBA" id="ARBA00022670"/>
    </source>
</evidence>
<protein>
    <recommendedName>
        <fullName evidence="3">ubiquitinyl hydrolase 1</fullName>
        <ecNumber evidence="3">3.4.19.12</ecNumber>
    </recommendedName>
</protein>
<dbReference type="FunFam" id="3.90.70.10:FF:000171">
    <property type="entry name" value="Clan CA, family C19, ubiquitin hydrolase-like cysteine peptidase"/>
    <property type="match status" value="1"/>
</dbReference>
<dbReference type="PROSITE" id="PS00973">
    <property type="entry name" value="USP_2"/>
    <property type="match status" value="1"/>
</dbReference>
<dbReference type="GO" id="GO:0005634">
    <property type="term" value="C:nucleus"/>
    <property type="evidence" value="ECO:0007669"/>
    <property type="project" value="TreeGrafter"/>
</dbReference>
<keyword evidence="5" id="KW-0833">Ubl conjugation pathway</keyword>
<reference evidence="9" key="1">
    <citation type="journal article" date="2012" name="Proc. Natl. Acad. Sci. U.S.A.">
        <title>Antigenic diversity is generated by distinct evolutionary mechanisms in African trypanosome species.</title>
        <authorList>
            <person name="Jackson A.P."/>
            <person name="Berry A."/>
            <person name="Aslett M."/>
            <person name="Allison H.C."/>
            <person name="Burton P."/>
            <person name="Vavrova-Anderson J."/>
            <person name="Brown R."/>
            <person name="Browne H."/>
            <person name="Corton N."/>
            <person name="Hauser H."/>
            <person name="Gamble J."/>
            <person name="Gilderthorp R."/>
            <person name="Marcello L."/>
            <person name="McQuillan J."/>
            <person name="Otto T.D."/>
            <person name="Quail M.A."/>
            <person name="Sanders M.J."/>
            <person name="van Tonder A."/>
            <person name="Ginger M.L."/>
            <person name="Field M.C."/>
            <person name="Barry J.D."/>
            <person name="Hertz-Fowler C."/>
            <person name="Berriman M."/>
        </authorList>
    </citation>
    <scope>NUCLEOTIDE SEQUENCE</scope>
    <source>
        <strain evidence="9">Y486</strain>
    </source>
</reference>
<gene>
    <name evidence="9" type="ORF">TVY486_0907260</name>
</gene>
<dbReference type="GO" id="GO:0006508">
    <property type="term" value="P:proteolysis"/>
    <property type="evidence" value="ECO:0007669"/>
    <property type="project" value="UniProtKB-KW"/>
</dbReference>
<dbReference type="AlphaFoldDB" id="G0U3P8"/>
<dbReference type="InterPro" id="IPR018200">
    <property type="entry name" value="USP_CS"/>
</dbReference>
<evidence type="ECO:0000256" key="5">
    <source>
        <dbReference type="ARBA" id="ARBA00022786"/>
    </source>
</evidence>
<dbReference type="EMBL" id="HE573025">
    <property type="protein sequence ID" value="CCC50905.1"/>
    <property type="molecule type" value="Genomic_DNA"/>
</dbReference>
<keyword evidence="6 9" id="KW-0378">Hydrolase</keyword>
<dbReference type="InterPro" id="IPR024729">
    <property type="entry name" value="USP7_ICP0-binding_dom"/>
</dbReference>
<dbReference type="InterPro" id="IPR038765">
    <property type="entry name" value="Papain-like_cys_pep_sf"/>
</dbReference>
<evidence type="ECO:0000256" key="2">
    <source>
        <dbReference type="ARBA" id="ARBA00009085"/>
    </source>
</evidence>
<dbReference type="InterPro" id="IPR001394">
    <property type="entry name" value="Peptidase_C19_UCH"/>
</dbReference>
<dbReference type="PROSITE" id="PS50235">
    <property type="entry name" value="USP_3"/>
    <property type="match status" value="1"/>
</dbReference>
<dbReference type="PROSITE" id="PS00972">
    <property type="entry name" value="USP_1"/>
    <property type="match status" value="1"/>
</dbReference>
<feature type="domain" description="USP" evidence="8">
    <location>
        <begin position="161"/>
        <end position="491"/>
    </location>
</feature>
<dbReference type="SUPFAM" id="SSF54001">
    <property type="entry name" value="Cysteine proteinases"/>
    <property type="match status" value="1"/>
</dbReference>
<comment type="catalytic activity">
    <reaction evidence="1">
        <text>Thiol-dependent hydrolysis of ester, thioester, amide, peptide and isopeptide bonds formed by the C-terminal Gly of ubiquitin (a 76-residue protein attached to proteins as an intracellular targeting signal).</text>
        <dbReference type="EC" id="3.4.19.12"/>
    </reaction>
</comment>
<keyword evidence="4" id="KW-0645">Protease</keyword>
<dbReference type="GO" id="GO:0004843">
    <property type="term" value="F:cysteine-type deubiquitinase activity"/>
    <property type="evidence" value="ECO:0007669"/>
    <property type="project" value="UniProtKB-EC"/>
</dbReference>
<dbReference type="Gene3D" id="3.90.70.10">
    <property type="entry name" value="Cysteine proteinases"/>
    <property type="match status" value="1"/>
</dbReference>
<evidence type="ECO:0000259" key="8">
    <source>
        <dbReference type="PROSITE" id="PS50235"/>
    </source>
</evidence>
<dbReference type="InterPro" id="IPR028889">
    <property type="entry name" value="USP"/>
</dbReference>